<reference evidence="1 2" key="1">
    <citation type="submission" date="2015-04" db="EMBL/GenBank/DDBJ databases">
        <authorList>
            <person name="Syromyatnikov M.Y."/>
            <person name="Popov V.N."/>
        </authorList>
    </citation>
    <scope>NUCLEOTIDE SEQUENCE [LARGE SCALE GENOMIC DNA]</scope>
</reference>
<evidence type="ECO:0000313" key="2">
    <source>
        <dbReference type="Proteomes" id="UP000183832"/>
    </source>
</evidence>
<organism evidence="1 2">
    <name type="scientific">Clunio marinus</name>
    <dbReference type="NCBI Taxonomy" id="568069"/>
    <lineage>
        <taxon>Eukaryota</taxon>
        <taxon>Metazoa</taxon>
        <taxon>Ecdysozoa</taxon>
        <taxon>Arthropoda</taxon>
        <taxon>Hexapoda</taxon>
        <taxon>Insecta</taxon>
        <taxon>Pterygota</taxon>
        <taxon>Neoptera</taxon>
        <taxon>Endopterygota</taxon>
        <taxon>Diptera</taxon>
        <taxon>Nematocera</taxon>
        <taxon>Chironomoidea</taxon>
        <taxon>Chironomidae</taxon>
        <taxon>Clunio</taxon>
    </lineage>
</organism>
<dbReference type="AlphaFoldDB" id="A0A1J1J699"/>
<protein>
    <submittedName>
        <fullName evidence="1">CLUMA_CG021195, isoform A</fullName>
    </submittedName>
</protein>
<name>A0A1J1J699_9DIPT</name>
<proteinExistence type="predicted"/>
<dbReference type="Proteomes" id="UP000183832">
    <property type="component" value="Unassembled WGS sequence"/>
</dbReference>
<keyword evidence="2" id="KW-1185">Reference proteome</keyword>
<accession>A0A1J1J699</accession>
<sequence length="65" mass="7500">MVEKELIRLDETIFWLNKNRTVLLSVNTLQILSSLLPRMKLGAKEAEAEKDNWMLITSIKLLSVT</sequence>
<gene>
    <name evidence="1" type="ORF">CLUMA_CG021195</name>
</gene>
<evidence type="ECO:0000313" key="1">
    <source>
        <dbReference type="EMBL" id="CRL07920.1"/>
    </source>
</evidence>
<dbReference type="EMBL" id="CVRI01000074">
    <property type="protein sequence ID" value="CRL07920.1"/>
    <property type="molecule type" value="Genomic_DNA"/>
</dbReference>